<proteinExistence type="predicted"/>
<dbReference type="Proteomes" id="UP001327957">
    <property type="component" value="Unassembled WGS sequence"/>
</dbReference>
<name>A0AAV9SUZ1_9PEZI</name>
<feature type="region of interest" description="Disordered" evidence="1">
    <location>
        <begin position="72"/>
        <end position="116"/>
    </location>
</feature>
<reference evidence="2 3" key="1">
    <citation type="submission" date="2023-04" db="EMBL/GenBank/DDBJ databases">
        <title>Colletotrichum tabacum stain YC1 causing leaf anthracnose on Nicotiana tabacum(L.) cv.</title>
        <authorList>
            <person name="Ji Z."/>
            <person name="Wang M."/>
            <person name="Zhang J."/>
            <person name="Wang N."/>
            <person name="Zhou Z."/>
        </authorList>
    </citation>
    <scope>NUCLEOTIDE SEQUENCE [LARGE SCALE GENOMIC DNA]</scope>
    <source>
        <strain evidence="2 3">YC1</strain>
    </source>
</reference>
<comment type="caution">
    <text evidence="2">The sequence shown here is derived from an EMBL/GenBank/DDBJ whole genome shotgun (WGS) entry which is preliminary data.</text>
</comment>
<gene>
    <name evidence="2" type="ORF">QIS74_13637</name>
</gene>
<dbReference type="AlphaFoldDB" id="A0AAV9SUZ1"/>
<accession>A0AAV9SUZ1</accession>
<protein>
    <submittedName>
        <fullName evidence="2">Uncharacterized protein</fullName>
    </submittedName>
</protein>
<sequence>MQADKGSIQRCLTLCTKLSQQIHEIRFHPISVNQPPFEDDTGSGPHVTDALTLSILKELNENLCHVSQLLRAHEKHKSQSQTEGLQDTNTQSVDNETGREKQTVSHFPKIRNTNHE</sequence>
<organism evidence="2 3">
    <name type="scientific">Colletotrichum tabaci</name>
    <dbReference type="NCBI Taxonomy" id="1209068"/>
    <lineage>
        <taxon>Eukaryota</taxon>
        <taxon>Fungi</taxon>
        <taxon>Dikarya</taxon>
        <taxon>Ascomycota</taxon>
        <taxon>Pezizomycotina</taxon>
        <taxon>Sordariomycetes</taxon>
        <taxon>Hypocreomycetidae</taxon>
        <taxon>Glomerellales</taxon>
        <taxon>Glomerellaceae</taxon>
        <taxon>Colletotrichum</taxon>
        <taxon>Colletotrichum destructivum species complex</taxon>
    </lineage>
</organism>
<evidence type="ECO:0000256" key="1">
    <source>
        <dbReference type="SAM" id="MobiDB-lite"/>
    </source>
</evidence>
<keyword evidence="3" id="KW-1185">Reference proteome</keyword>
<dbReference type="EMBL" id="JASAOK010000056">
    <property type="protein sequence ID" value="KAK6206218.1"/>
    <property type="molecule type" value="Genomic_DNA"/>
</dbReference>
<feature type="compositionally biased region" description="Polar residues" evidence="1">
    <location>
        <begin position="79"/>
        <end position="95"/>
    </location>
</feature>
<evidence type="ECO:0000313" key="2">
    <source>
        <dbReference type="EMBL" id="KAK6206218.1"/>
    </source>
</evidence>
<evidence type="ECO:0000313" key="3">
    <source>
        <dbReference type="Proteomes" id="UP001327957"/>
    </source>
</evidence>